<keyword evidence="3" id="KW-0472">Membrane</keyword>
<protein>
    <submittedName>
        <fullName evidence="9">Molybdate ABC transporter, ATPase subunit</fullName>
    </submittedName>
</protein>
<dbReference type="InterPro" id="IPR003439">
    <property type="entry name" value="ABC_transporter-like_ATP-bd"/>
</dbReference>
<keyword evidence="4" id="KW-0547">Nucleotide-binding</keyword>
<keyword evidence="3" id="KW-1003">Cell membrane</keyword>
<feature type="domain" description="Mop" evidence="8">
    <location>
        <begin position="302"/>
        <end position="366"/>
    </location>
</feature>
<dbReference type="EMBL" id="OMOD01000020">
    <property type="protein sequence ID" value="SPF33270.1"/>
    <property type="molecule type" value="Genomic_DNA"/>
</dbReference>
<dbReference type="Proteomes" id="UP000238701">
    <property type="component" value="Unassembled WGS sequence"/>
</dbReference>
<organism evidence="9 10">
    <name type="scientific">Candidatus Sulfotelmatobacter kueseliae</name>
    <dbReference type="NCBI Taxonomy" id="2042962"/>
    <lineage>
        <taxon>Bacteria</taxon>
        <taxon>Pseudomonadati</taxon>
        <taxon>Acidobacteriota</taxon>
        <taxon>Terriglobia</taxon>
        <taxon>Terriglobales</taxon>
        <taxon>Candidatus Korobacteraceae</taxon>
        <taxon>Candidatus Sulfotelmatobacter</taxon>
    </lineage>
</organism>
<dbReference type="PROSITE" id="PS51866">
    <property type="entry name" value="MOP"/>
    <property type="match status" value="1"/>
</dbReference>
<evidence type="ECO:0000313" key="9">
    <source>
        <dbReference type="EMBL" id="SPF33270.1"/>
    </source>
</evidence>
<evidence type="ECO:0000259" key="8">
    <source>
        <dbReference type="PROSITE" id="PS51866"/>
    </source>
</evidence>
<evidence type="ECO:0000256" key="6">
    <source>
        <dbReference type="PROSITE-ProRule" id="PRU01213"/>
    </source>
</evidence>
<dbReference type="InterPro" id="IPR050093">
    <property type="entry name" value="ABC_SmlMolc_Importer"/>
</dbReference>
<dbReference type="Pfam" id="PF03459">
    <property type="entry name" value="TOBE"/>
    <property type="match status" value="1"/>
</dbReference>
<dbReference type="PANTHER" id="PTHR42781:SF4">
    <property type="entry name" value="SPERMIDINE_PUTRESCINE IMPORT ATP-BINDING PROTEIN POTA"/>
    <property type="match status" value="1"/>
</dbReference>
<sequence length="367" mass="39727">MLDARLRKRMAAPGHDFVLEVGFQAAPGFTILFGASGAGKTTLLDCVAGLARSDSGCIAIGGRVLFDSQPGVNVPVAKRRVGYVFQDLALFPHLTVEQNVEYGLSHLPKKTRSERAATILQAFRIAHLARRSAREISGGESQRVALARTLVIDPAVLLLDEPLAALDAPTKAKIIDDLREWNRAHRIPILYVTHSREEVFALGERVIVLDAGRIVAEGTPHEVMTAPRQETVAQLAGFENIFDAIVEAVHPERGTMVCRLATTGHAEPVLLETPLVRAGVGSALRVGIRAGDILLAISPPQGLSARNLIPGRVVSLEQRDVIVSARVNCGEEMEVHLTLAARDSLQLAPGKEVWLVIKTHSCHLMQR</sequence>
<dbReference type="GO" id="GO:0016020">
    <property type="term" value="C:membrane"/>
    <property type="evidence" value="ECO:0007669"/>
    <property type="project" value="InterPro"/>
</dbReference>
<reference evidence="10" key="1">
    <citation type="submission" date="2018-02" db="EMBL/GenBank/DDBJ databases">
        <authorList>
            <person name="Hausmann B."/>
        </authorList>
    </citation>
    <scope>NUCLEOTIDE SEQUENCE [LARGE SCALE GENOMIC DNA]</scope>
    <source>
        <strain evidence="10">Peat soil MAG SbA1</strain>
    </source>
</reference>
<dbReference type="PANTHER" id="PTHR42781">
    <property type="entry name" value="SPERMIDINE/PUTRESCINE IMPORT ATP-BINDING PROTEIN POTA"/>
    <property type="match status" value="1"/>
</dbReference>
<dbReference type="NCBIfam" id="TIGR02142">
    <property type="entry name" value="modC_ABC"/>
    <property type="match status" value="1"/>
</dbReference>
<dbReference type="GO" id="GO:0140359">
    <property type="term" value="F:ABC-type transporter activity"/>
    <property type="evidence" value="ECO:0007669"/>
    <property type="project" value="InterPro"/>
</dbReference>
<dbReference type="InterPro" id="IPR005116">
    <property type="entry name" value="Transp-assoc_OB_typ1"/>
</dbReference>
<dbReference type="InterPro" id="IPR011868">
    <property type="entry name" value="ModC_ABC_ATP-bd"/>
</dbReference>
<proteinExistence type="predicted"/>
<dbReference type="GO" id="GO:0005524">
    <property type="term" value="F:ATP binding"/>
    <property type="evidence" value="ECO:0007669"/>
    <property type="project" value="UniProtKB-KW"/>
</dbReference>
<keyword evidence="3" id="KW-0997">Cell inner membrane</keyword>
<name>A0A2U3K148_9BACT</name>
<evidence type="ECO:0000259" key="7">
    <source>
        <dbReference type="PROSITE" id="PS50893"/>
    </source>
</evidence>
<evidence type="ECO:0000256" key="5">
    <source>
        <dbReference type="ARBA" id="ARBA00022840"/>
    </source>
</evidence>
<gene>
    <name evidence="9" type="ORF">SBA1_1160010</name>
</gene>
<dbReference type="AlphaFoldDB" id="A0A2U3K148"/>
<dbReference type="Gene3D" id="2.40.50.100">
    <property type="match status" value="1"/>
</dbReference>
<evidence type="ECO:0000256" key="2">
    <source>
        <dbReference type="ARBA" id="ARBA00022505"/>
    </source>
</evidence>
<keyword evidence="5" id="KW-0067">ATP-binding</keyword>
<dbReference type="SUPFAM" id="SSF52540">
    <property type="entry name" value="P-loop containing nucleoside triphosphate hydrolases"/>
    <property type="match status" value="1"/>
</dbReference>
<dbReference type="InterPro" id="IPR008995">
    <property type="entry name" value="Mo/tungstate-bd_C_term_dom"/>
</dbReference>
<feature type="domain" description="ABC transporter" evidence="7">
    <location>
        <begin position="1"/>
        <end position="236"/>
    </location>
</feature>
<dbReference type="Gene3D" id="3.40.50.300">
    <property type="entry name" value="P-loop containing nucleotide triphosphate hydrolases"/>
    <property type="match status" value="1"/>
</dbReference>
<dbReference type="Pfam" id="PF00005">
    <property type="entry name" value="ABC_tran"/>
    <property type="match status" value="1"/>
</dbReference>
<dbReference type="GO" id="GO:0015098">
    <property type="term" value="F:molybdate ion transmembrane transporter activity"/>
    <property type="evidence" value="ECO:0007669"/>
    <property type="project" value="InterPro"/>
</dbReference>
<accession>A0A2U3K148</accession>
<dbReference type="InterPro" id="IPR004606">
    <property type="entry name" value="Mop_domain"/>
</dbReference>
<dbReference type="PROSITE" id="PS50893">
    <property type="entry name" value="ABC_TRANSPORTER_2"/>
    <property type="match status" value="1"/>
</dbReference>
<evidence type="ECO:0000256" key="3">
    <source>
        <dbReference type="ARBA" id="ARBA00022519"/>
    </source>
</evidence>
<dbReference type="SMART" id="SM00382">
    <property type="entry name" value="AAA"/>
    <property type="match status" value="1"/>
</dbReference>
<evidence type="ECO:0000313" key="10">
    <source>
        <dbReference type="Proteomes" id="UP000238701"/>
    </source>
</evidence>
<keyword evidence="2 6" id="KW-0500">Molybdenum</keyword>
<dbReference type="GO" id="GO:0016887">
    <property type="term" value="F:ATP hydrolysis activity"/>
    <property type="evidence" value="ECO:0007669"/>
    <property type="project" value="InterPro"/>
</dbReference>
<dbReference type="SUPFAM" id="SSF50331">
    <property type="entry name" value="MOP-like"/>
    <property type="match status" value="1"/>
</dbReference>
<evidence type="ECO:0000256" key="1">
    <source>
        <dbReference type="ARBA" id="ARBA00022448"/>
    </source>
</evidence>
<dbReference type="InterPro" id="IPR027417">
    <property type="entry name" value="P-loop_NTPase"/>
</dbReference>
<dbReference type="PROSITE" id="PS00211">
    <property type="entry name" value="ABC_TRANSPORTER_1"/>
    <property type="match status" value="1"/>
</dbReference>
<evidence type="ECO:0000256" key="4">
    <source>
        <dbReference type="ARBA" id="ARBA00022741"/>
    </source>
</evidence>
<dbReference type="InterPro" id="IPR003593">
    <property type="entry name" value="AAA+_ATPase"/>
</dbReference>
<keyword evidence="1" id="KW-0813">Transport</keyword>
<dbReference type="InterPro" id="IPR017871">
    <property type="entry name" value="ABC_transporter-like_CS"/>
</dbReference>